<keyword evidence="6" id="KW-0238">DNA-binding</keyword>
<dbReference type="Pfam" id="PF00580">
    <property type="entry name" value="UvrD-helicase"/>
    <property type="match status" value="1"/>
</dbReference>
<dbReference type="InterPro" id="IPR027417">
    <property type="entry name" value="P-loop_NTPase"/>
</dbReference>
<dbReference type="PANTHER" id="PTHR11070">
    <property type="entry name" value="UVRD / RECB / PCRA DNA HELICASE FAMILY MEMBER"/>
    <property type="match status" value="1"/>
</dbReference>
<dbReference type="Proteomes" id="UP001179842">
    <property type="component" value="Chromosome"/>
</dbReference>
<dbReference type="InterPro" id="IPR000212">
    <property type="entry name" value="DNA_helicase_UvrD/REP"/>
</dbReference>
<dbReference type="EMBL" id="CP122979">
    <property type="protein sequence ID" value="WGI36963.1"/>
    <property type="molecule type" value="Genomic_DNA"/>
</dbReference>
<comment type="similarity">
    <text evidence="1">Belongs to the helicase family. UvrD subfamily.</text>
</comment>
<keyword evidence="15" id="KW-1185">Reference proteome</keyword>
<dbReference type="Pfam" id="PF13361">
    <property type="entry name" value="UvrD_C"/>
    <property type="match status" value="1"/>
</dbReference>
<dbReference type="Gene3D" id="1.10.10.160">
    <property type="match status" value="1"/>
</dbReference>
<protein>
    <recommendedName>
        <fullName evidence="9">DNA 3'-5' helicase</fullName>
        <ecNumber evidence="9">5.6.2.4</ecNumber>
    </recommendedName>
</protein>
<comment type="catalytic activity">
    <reaction evidence="10">
        <text>ATP + H2O = ADP + phosphate + H(+)</text>
        <dbReference type="Rhea" id="RHEA:13065"/>
        <dbReference type="ChEBI" id="CHEBI:15377"/>
        <dbReference type="ChEBI" id="CHEBI:15378"/>
        <dbReference type="ChEBI" id="CHEBI:30616"/>
        <dbReference type="ChEBI" id="CHEBI:43474"/>
        <dbReference type="ChEBI" id="CHEBI:456216"/>
        <dbReference type="EC" id="5.6.2.4"/>
    </reaction>
</comment>
<organism evidence="14 15">
    <name type="scientific">Mesomycoplasma lagogenitalium</name>
    <dbReference type="NCBI Taxonomy" id="171286"/>
    <lineage>
        <taxon>Bacteria</taxon>
        <taxon>Bacillati</taxon>
        <taxon>Mycoplasmatota</taxon>
        <taxon>Mycoplasmoidales</taxon>
        <taxon>Metamycoplasmataceae</taxon>
        <taxon>Mesomycoplasma</taxon>
    </lineage>
</organism>
<evidence type="ECO:0000256" key="2">
    <source>
        <dbReference type="ARBA" id="ARBA00022741"/>
    </source>
</evidence>
<sequence length="725" mass="83576">MKNEINNKILLNLNAQQKAAVVANENHLRIIAGAGSGKTGVLTKKIAYIIENGIAKAEKILAVTFTNKATNEMKERIFDLVGIKAKNTMISTFHSLCNFILRREINKLEDYSSNFDILDPSDQKNILENIYRKLNITSRDLSYSTVLDYISKWKNLEKKPEDINEQELEEEYQTIYSVYDLYCKKLEEIKALDFDDLMIFTVKIFREFPSVREKWSKKYSRILVDEFQDTSDLQFEIIKILTSNGAILTIVGDPDQTIYTWRGADPQLILNFDKYYPGAITVTLERNYRSTNIILSAANSLIEHNKQRLPKKLFTEIEGEQEIEFFHAFNIEAEARWVVTQINNLKKKKVQLKNIAIIYRSNFYSREFEEALIKENIPYQIVGGQKFFDKKVIKDVISYLKVINDGSTIGLMRIINVPSRKIGPVAVQKMIDFANQKQMNLFDALIDYFVNLKDYKNSKDFVELPLSHSIKKELVDFLNNINWARKMIKNKNSISLVLEKFLDKIKYLQSIKNPIEKNDAQVNIASFYESLKSKESKNAELNLTDYLNEVALMYEDSNENSLNSVVTLMTIHSAKGLEFQNVFLVGMVEGIFPSKKSVIQSEGLEEERRLAYVAITRAKERLFISDSGGNYFDLGTRSQTSRFVSEMGIKSEKLLNFTRLNPEGKLNYKHENANSPLIVGDIINHIVFGEGIVLEINDEVATIKFYKTNEVKNIMKNHKSIEKIN</sequence>
<evidence type="ECO:0000256" key="4">
    <source>
        <dbReference type="ARBA" id="ARBA00022806"/>
    </source>
</evidence>
<evidence type="ECO:0000256" key="3">
    <source>
        <dbReference type="ARBA" id="ARBA00022801"/>
    </source>
</evidence>
<keyword evidence="3 11" id="KW-0378">Hydrolase</keyword>
<dbReference type="RefSeq" id="WP_280102266.1">
    <property type="nucleotide sequence ID" value="NZ_CP122979.1"/>
</dbReference>
<name>A0ABY8LXB0_9BACT</name>
<evidence type="ECO:0000256" key="10">
    <source>
        <dbReference type="ARBA" id="ARBA00048988"/>
    </source>
</evidence>
<dbReference type="PROSITE" id="PS51198">
    <property type="entry name" value="UVRD_HELICASE_ATP_BIND"/>
    <property type="match status" value="1"/>
</dbReference>
<keyword evidence="5 11" id="KW-0067">ATP-binding</keyword>
<accession>A0ABY8LXB0</accession>
<dbReference type="CDD" id="cd18807">
    <property type="entry name" value="SF1_C_UvrD"/>
    <property type="match status" value="1"/>
</dbReference>
<gene>
    <name evidence="14" type="ORF">QEG99_01615</name>
</gene>
<dbReference type="InterPro" id="IPR014017">
    <property type="entry name" value="DNA_helicase_UvrD-like_C"/>
</dbReference>
<dbReference type="CDD" id="cd17932">
    <property type="entry name" value="DEXQc_UvrD"/>
    <property type="match status" value="1"/>
</dbReference>
<proteinExistence type="inferred from homology"/>
<evidence type="ECO:0000256" key="9">
    <source>
        <dbReference type="ARBA" id="ARBA00034808"/>
    </source>
</evidence>
<evidence type="ECO:0000313" key="14">
    <source>
        <dbReference type="EMBL" id="WGI36963.1"/>
    </source>
</evidence>
<keyword evidence="2 11" id="KW-0547">Nucleotide-binding</keyword>
<evidence type="ECO:0000256" key="11">
    <source>
        <dbReference type="PROSITE-ProRule" id="PRU00560"/>
    </source>
</evidence>
<dbReference type="PROSITE" id="PS51217">
    <property type="entry name" value="UVRD_HELICASE_CTER"/>
    <property type="match status" value="1"/>
</dbReference>
<keyword evidence="4 11" id="KW-0347">Helicase</keyword>
<dbReference type="InterPro" id="IPR013986">
    <property type="entry name" value="DExx_box_DNA_helicase_dom_sf"/>
</dbReference>
<evidence type="ECO:0000256" key="6">
    <source>
        <dbReference type="ARBA" id="ARBA00023125"/>
    </source>
</evidence>
<dbReference type="InterPro" id="IPR014016">
    <property type="entry name" value="UvrD-like_ATP-bd"/>
</dbReference>
<evidence type="ECO:0000256" key="7">
    <source>
        <dbReference type="ARBA" id="ARBA00023235"/>
    </source>
</evidence>
<evidence type="ECO:0000259" key="13">
    <source>
        <dbReference type="PROSITE" id="PS51217"/>
    </source>
</evidence>
<reference evidence="14" key="1">
    <citation type="submission" date="2023-04" db="EMBL/GenBank/DDBJ databases">
        <title>Completed genome of Mycoplasma lagogenitalium type strain 12MS.</title>
        <authorList>
            <person name="Spergser J."/>
        </authorList>
    </citation>
    <scope>NUCLEOTIDE SEQUENCE</scope>
    <source>
        <strain evidence="14">12MS</strain>
    </source>
</reference>
<evidence type="ECO:0000256" key="5">
    <source>
        <dbReference type="ARBA" id="ARBA00022840"/>
    </source>
</evidence>
<feature type="domain" description="UvrD-like helicase ATP-binding" evidence="12">
    <location>
        <begin position="11"/>
        <end position="291"/>
    </location>
</feature>
<evidence type="ECO:0000256" key="1">
    <source>
        <dbReference type="ARBA" id="ARBA00009922"/>
    </source>
</evidence>
<evidence type="ECO:0000256" key="8">
    <source>
        <dbReference type="ARBA" id="ARBA00034617"/>
    </source>
</evidence>
<evidence type="ECO:0000313" key="15">
    <source>
        <dbReference type="Proteomes" id="UP001179842"/>
    </source>
</evidence>
<dbReference type="EC" id="5.6.2.4" evidence="9"/>
<feature type="domain" description="UvrD-like helicase C-terminal" evidence="13">
    <location>
        <begin position="292"/>
        <end position="576"/>
    </location>
</feature>
<keyword evidence="7" id="KW-0413">Isomerase</keyword>
<dbReference type="SUPFAM" id="SSF52540">
    <property type="entry name" value="P-loop containing nucleoside triphosphate hydrolases"/>
    <property type="match status" value="1"/>
</dbReference>
<dbReference type="PANTHER" id="PTHR11070:SF2">
    <property type="entry name" value="ATP-DEPENDENT DNA HELICASE SRS2"/>
    <property type="match status" value="1"/>
</dbReference>
<dbReference type="Gene3D" id="3.40.50.300">
    <property type="entry name" value="P-loop containing nucleotide triphosphate hydrolases"/>
    <property type="match status" value="2"/>
</dbReference>
<feature type="binding site" evidence="11">
    <location>
        <begin position="32"/>
        <end position="39"/>
    </location>
    <ligand>
        <name>ATP</name>
        <dbReference type="ChEBI" id="CHEBI:30616"/>
    </ligand>
</feature>
<evidence type="ECO:0000259" key="12">
    <source>
        <dbReference type="PROSITE" id="PS51198"/>
    </source>
</evidence>
<dbReference type="Gene3D" id="1.10.486.10">
    <property type="entry name" value="PCRA, domain 4"/>
    <property type="match status" value="1"/>
</dbReference>
<comment type="catalytic activity">
    <reaction evidence="8">
        <text>Couples ATP hydrolysis with the unwinding of duplex DNA by translocating in the 3'-5' direction.</text>
        <dbReference type="EC" id="5.6.2.4"/>
    </reaction>
</comment>